<evidence type="ECO:0000313" key="1">
    <source>
        <dbReference type="EMBL" id="QEH35434.1"/>
    </source>
</evidence>
<dbReference type="OrthoDB" id="3699652at2"/>
<evidence type="ECO:0000313" key="2">
    <source>
        <dbReference type="Proteomes" id="UP000324233"/>
    </source>
</evidence>
<dbReference type="PROSITE" id="PS51318">
    <property type="entry name" value="TAT"/>
    <property type="match status" value="1"/>
</dbReference>
<dbReference type="AlphaFoldDB" id="A0A5B9W5F8"/>
<dbReference type="InterPro" id="IPR006311">
    <property type="entry name" value="TAT_signal"/>
</dbReference>
<accession>A0A5B9W5F8</accession>
<dbReference type="Proteomes" id="UP000324233">
    <property type="component" value="Chromosome"/>
</dbReference>
<gene>
    <name evidence="1" type="ORF">OJF2_39860</name>
</gene>
<keyword evidence="2" id="KW-1185">Reference proteome</keyword>
<dbReference type="EMBL" id="CP042997">
    <property type="protein sequence ID" value="QEH35434.1"/>
    <property type="molecule type" value="Genomic_DNA"/>
</dbReference>
<protein>
    <submittedName>
        <fullName evidence="1">Uncharacterized protein</fullName>
    </submittedName>
</protein>
<organism evidence="1 2">
    <name type="scientific">Aquisphaera giovannonii</name>
    <dbReference type="NCBI Taxonomy" id="406548"/>
    <lineage>
        <taxon>Bacteria</taxon>
        <taxon>Pseudomonadati</taxon>
        <taxon>Planctomycetota</taxon>
        <taxon>Planctomycetia</taxon>
        <taxon>Isosphaerales</taxon>
        <taxon>Isosphaeraceae</taxon>
        <taxon>Aquisphaera</taxon>
    </lineage>
</organism>
<dbReference type="RefSeq" id="WP_148595240.1">
    <property type="nucleotide sequence ID" value="NZ_CP042997.1"/>
</dbReference>
<reference evidence="1 2" key="1">
    <citation type="submission" date="2019-08" db="EMBL/GenBank/DDBJ databases">
        <title>Deep-cultivation of Planctomycetes and their phenomic and genomic characterization uncovers novel biology.</title>
        <authorList>
            <person name="Wiegand S."/>
            <person name="Jogler M."/>
            <person name="Boedeker C."/>
            <person name="Pinto D."/>
            <person name="Vollmers J."/>
            <person name="Rivas-Marin E."/>
            <person name="Kohn T."/>
            <person name="Peeters S.H."/>
            <person name="Heuer A."/>
            <person name="Rast P."/>
            <person name="Oberbeckmann S."/>
            <person name="Bunk B."/>
            <person name="Jeske O."/>
            <person name="Meyerdierks A."/>
            <person name="Storesund J.E."/>
            <person name="Kallscheuer N."/>
            <person name="Luecker S."/>
            <person name="Lage O.M."/>
            <person name="Pohl T."/>
            <person name="Merkel B.J."/>
            <person name="Hornburger P."/>
            <person name="Mueller R.-W."/>
            <person name="Bruemmer F."/>
            <person name="Labrenz M."/>
            <person name="Spormann A.M."/>
            <person name="Op den Camp H."/>
            <person name="Overmann J."/>
            <person name="Amann R."/>
            <person name="Jetten M.S.M."/>
            <person name="Mascher T."/>
            <person name="Medema M.H."/>
            <person name="Devos D.P."/>
            <person name="Kaster A.-K."/>
            <person name="Ovreas L."/>
            <person name="Rohde M."/>
            <person name="Galperin M.Y."/>
            <person name="Jogler C."/>
        </authorList>
    </citation>
    <scope>NUCLEOTIDE SEQUENCE [LARGE SCALE GENOMIC DNA]</scope>
    <source>
        <strain evidence="1 2">OJF2</strain>
    </source>
</reference>
<sequence>MDEMTRRGLLHRTTGLGMLSAIAPEAAALGAEGGPEAEKGPALDRKCVLGSGMTEAEADCWKLAAELAGKFFDLPELHPMDKQEIATAIHVIQHRLLSRPTYRKYIELHKTLGPQK</sequence>
<name>A0A5B9W5F8_9BACT</name>
<proteinExistence type="predicted"/>
<dbReference type="KEGG" id="agv:OJF2_39860"/>